<name>R7TF99_CAPTE</name>
<dbReference type="EMBL" id="AMQN01032445">
    <property type="status" value="NOT_ANNOTATED_CDS"/>
    <property type="molecule type" value="Genomic_DNA"/>
</dbReference>
<protein>
    <submittedName>
        <fullName evidence="1 2">Uncharacterized protein</fullName>
    </submittedName>
</protein>
<dbReference type="EMBL" id="AMQN01032444">
    <property type="status" value="NOT_ANNOTATED_CDS"/>
    <property type="molecule type" value="Genomic_DNA"/>
</dbReference>
<dbReference type="EnsemblMetazoa" id="CapteT189763">
    <property type="protein sequence ID" value="CapteP189763"/>
    <property type="gene ID" value="CapteG189763"/>
</dbReference>
<evidence type="ECO:0000313" key="1">
    <source>
        <dbReference type="EMBL" id="ELT89716.1"/>
    </source>
</evidence>
<proteinExistence type="predicted"/>
<organism evidence="1">
    <name type="scientific">Capitella teleta</name>
    <name type="common">Polychaete worm</name>
    <dbReference type="NCBI Taxonomy" id="283909"/>
    <lineage>
        <taxon>Eukaryota</taxon>
        <taxon>Metazoa</taxon>
        <taxon>Spiralia</taxon>
        <taxon>Lophotrochozoa</taxon>
        <taxon>Annelida</taxon>
        <taxon>Polychaeta</taxon>
        <taxon>Sedentaria</taxon>
        <taxon>Scolecida</taxon>
        <taxon>Capitellidae</taxon>
        <taxon>Capitella</taxon>
    </lineage>
</organism>
<reference evidence="3" key="1">
    <citation type="submission" date="2012-12" db="EMBL/GenBank/DDBJ databases">
        <authorList>
            <person name="Hellsten U."/>
            <person name="Grimwood J."/>
            <person name="Chapman J.A."/>
            <person name="Shapiro H."/>
            <person name="Aerts A."/>
            <person name="Otillar R.P."/>
            <person name="Terry A.Y."/>
            <person name="Boore J.L."/>
            <person name="Simakov O."/>
            <person name="Marletaz F."/>
            <person name="Cho S.-J."/>
            <person name="Edsinger-Gonzales E."/>
            <person name="Havlak P."/>
            <person name="Kuo D.-H."/>
            <person name="Larsson T."/>
            <person name="Lv J."/>
            <person name="Arendt D."/>
            <person name="Savage R."/>
            <person name="Osoegawa K."/>
            <person name="de Jong P."/>
            <person name="Lindberg D.R."/>
            <person name="Seaver E.C."/>
            <person name="Weisblat D.A."/>
            <person name="Putnam N.H."/>
            <person name="Grigoriev I.V."/>
            <person name="Rokhsar D.S."/>
        </authorList>
    </citation>
    <scope>NUCLEOTIDE SEQUENCE</scope>
    <source>
        <strain evidence="3">I ESC-2004</strain>
    </source>
</reference>
<dbReference type="Proteomes" id="UP000014760">
    <property type="component" value="Unassembled WGS sequence"/>
</dbReference>
<sequence>MAVMERDCWLPSPLFECCRRKLSERESFTAMLMFAPNKNKLGISKETASLSAVSSTNDQADMKGRKHVMACSLHRNSDLVANEPGYRANIKVSNTSRALSTNPTDDCRNVFF</sequence>
<reference evidence="2" key="3">
    <citation type="submission" date="2015-06" db="UniProtKB">
        <authorList>
            <consortium name="EnsemblMetazoa"/>
        </authorList>
    </citation>
    <scope>IDENTIFICATION</scope>
</reference>
<reference evidence="1 3" key="2">
    <citation type="journal article" date="2013" name="Nature">
        <title>Insights into bilaterian evolution from three spiralian genomes.</title>
        <authorList>
            <person name="Simakov O."/>
            <person name="Marletaz F."/>
            <person name="Cho S.J."/>
            <person name="Edsinger-Gonzales E."/>
            <person name="Havlak P."/>
            <person name="Hellsten U."/>
            <person name="Kuo D.H."/>
            <person name="Larsson T."/>
            <person name="Lv J."/>
            <person name="Arendt D."/>
            <person name="Savage R."/>
            <person name="Osoegawa K."/>
            <person name="de Jong P."/>
            <person name="Grimwood J."/>
            <person name="Chapman J.A."/>
            <person name="Shapiro H."/>
            <person name="Aerts A."/>
            <person name="Otillar R.P."/>
            <person name="Terry A.Y."/>
            <person name="Boore J.L."/>
            <person name="Grigoriev I.V."/>
            <person name="Lindberg D.R."/>
            <person name="Seaver E.C."/>
            <person name="Weisblat D.A."/>
            <person name="Putnam N.H."/>
            <person name="Rokhsar D.S."/>
        </authorList>
    </citation>
    <scope>NUCLEOTIDE SEQUENCE</scope>
    <source>
        <strain evidence="1 3">I ESC-2004</strain>
    </source>
</reference>
<evidence type="ECO:0000313" key="3">
    <source>
        <dbReference type="Proteomes" id="UP000014760"/>
    </source>
</evidence>
<evidence type="ECO:0000313" key="2">
    <source>
        <dbReference type="EnsemblMetazoa" id="CapteP189763"/>
    </source>
</evidence>
<dbReference type="AlphaFoldDB" id="R7TF99"/>
<gene>
    <name evidence="1" type="ORF">CAPTEDRAFT_189763</name>
</gene>
<accession>R7TF99</accession>
<dbReference type="HOGENOM" id="CLU_2148233_0_0_1"/>
<keyword evidence="3" id="KW-1185">Reference proteome</keyword>
<dbReference type="EMBL" id="KB311227">
    <property type="protein sequence ID" value="ELT89716.1"/>
    <property type="molecule type" value="Genomic_DNA"/>
</dbReference>